<dbReference type="EC" id="2.7.4.16" evidence="2"/>
<feature type="binding site" evidence="2">
    <location>
        <position position="45"/>
    </location>
    <ligand>
        <name>Mg(2+)</name>
        <dbReference type="ChEBI" id="CHEBI:18420"/>
        <label>2</label>
    </ligand>
</feature>
<sequence length="316" mass="34032">MLGEFEQIAQIMAPLAEKVEGAFALKNDAAVFSHQAGYENVITTDTLIAGVHFFANDNPRDIAHKLLAVNLSDLAAMGATPRYYTLNASYPDTIETDWIRAFAGGLGDMQDRYGIHLLGGDTTRTTGPLTLSLSAIGEIEQGKSLSRQGAGIGDLLCVSGTIGDGALGLLVAQGKLEDPTGILHKRYLCPTPRVELGQQLVGVAHTCLDISDGLMTDFEHMNVTADIHINDIPLSTAAQSALQKDSTLLSFILNGGDDYELLFSIAQNRQNELVEIAQNSATKISVIGRITDKKQTCLIKEDGTQLTDLKKGYRHF</sequence>
<feature type="binding site" evidence="2">
    <location>
        <begin position="120"/>
        <end position="121"/>
    </location>
    <ligand>
        <name>ATP</name>
        <dbReference type="ChEBI" id="CHEBI:30616"/>
    </ligand>
</feature>
<dbReference type="HAMAP" id="MF_02128">
    <property type="entry name" value="TMP_kinase"/>
    <property type="match status" value="1"/>
</dbReference>
<gene>
    <name evidence="2 4" type="primary">thiL</name>
    <name evidence="4" type="ORF">GCM10011332_26020</name>
</gene>
<keyword evidence="2" id="KW-0460">Magnesium</keyword>
<comment type="caution">
    <text evidence="2">Lacks conserved residue(s) required for the propagation of feature annotation.</text>
</comment>
<feature type="binding site" evidence="2">
    <location>
        <position position="212"/>
    </location>
    <ligand>
        <name>Mg(2+)</name>
        <dbReference type="ChEBI" id="CHEBI:18420"/>
        <label>5</label>
    </ligand>
</feature>
<dbReference type="Gene3D" id="3.90.650.10">
    <property type="entry name" value="PurM-like C-terminal domain"/>
    <property type="match status" value="1"/>
</dbReference>
<feature type="binding site" evidence="2">
    <location>
        <position position="313"/>
    </location>
    <ligand>
        <name>substrate</name>
    </ligand>
</feature>
<proteinExistence type="inferred from homology"/>
<comment type="similarity">
    <text evidence="2">Belongs to the thiamine-monophosphate kinase family.</text>
</comment>
<dbReference type="NCBIfam" id="TIGR01379">
    <property type="entry name" value="thiL"/>
    <property type="match status" value="1"/>
</dbReference>
<feature type="binding site" evidence="2">
    <location>
        <position position="73"/>
    </location>
    <ligand>
        <name>Mg(2+)</name>
        <dbReference type="ChEBI" id="CHEBI:18420"/>
        <label>4</label>
    </ligand>
</feature>
<name>A0A917C4U4_9PROT</name>
<dbReference type="GO" id="GO:0005524">
    <property type="term" value="F:ATP binding"/>
    <property type="evidence" value="ECO:0007669"/>
    <property type="project" value="UniProtKB-UniRule"/>
</dbReference>
<dbReference type="GO" id="GO:0009229">
    <property type="term" value="P:thiamine diphosphate biosynthetic process"/>
    <property type="evidence" value="ECO:0007669"/>
    <property type="project" value="UniProtKB-UniRule"/>
</dbReference>
<comment type="pathway">
    <text evidence="2">Cofactor biosynthesis; thiamine diphosphate biosynthesis; thiamine diphosphate from thiamine phosphate: step 1/1.</text>
</comment>
<reference evidence="4" key="2">
    <citation type="submission" date="2020-09" db="EMBL/GenBank/DDBJ databases">
        <authorList>
            <person name="Sun Q."/>
            <person name="Zhou Y."/>
        </authorList>
    </citation>
    <scope>NUCLEOTIDE SEQUENCE</scope>
    <source>
        <strain evidence="4">CGMCC 1.15254</strain>
    </source>
</reference>
<feature type="binding site" evidence="2">
    <location>
        <position position="28"/>
    </location>
    <ligand>
        <name>Mg(2+)</name>
        <dbReference type="ChEBI" id="CHEBI:18420"/>
        <label>4</label>
    </ligand>
</feature>
<dbReference type="SUPFAM" id="SSF55326">
    <property type="entry name" value="PurM N-terminal domain-like"/>
    <property type="match status" value="1"/>
</dbReference>
<dbReference type="Pfam" id="PF00586">
    <property type="entry name" value="AIRS"/>
    <property type="match status" value="1"/>
</dbReference>
<dbReference type="InterPro" id="IPR036676">
    <property type="entry name" value="PurM-like_C_sf"/>
</dbReference>
<dbReference type="InterPro" id="IPR036921">
    <property type="entry name" value="PurM-like_N_sf"/>
</dbReference>
<evidence type="ECO:0000313" key="4">
    <source>
        <dbReference type="EMBL" id="GGF70825.1"/>
    </source>
</evidence>
<evidence type="ECO:0000256" key="1">
    <source>
        <dbReference type="ARBA" id="ARBA00022977"/>
    </source>
</evidence>
<keyword evidence="5" id="KW-1185">Reference proteome</keyword>
<feature type="binding site" evidence="2">
    <location>
        <position position="43"/>
    </location>
    <ligand>
        <name>Mg(2+)</name>
        <dbReference type="ChEBI" id="CHEBI:18420"/>
        <label>4</label>
    </ligand>
</feature>
<keyword evidence="1 2" id="KW-0784">Thiamine biosynthesis</keyword>
<dbReference type="AlphaFoldDB" id="A0A917C4U4"/>
<feature type="binding site" evidence="2">
    <location>
        <position position="28"/>
    </location>
    <ligand>
        <name>Mg(2+)</name>
        <dbReference type="ChEBI" id="CHEBI:18420"/>
        <label>3</label>
    </ligand>
</feature>
<dbReference type="Proteomes" id="UP000632498">
    <property type="component" value="Unassembled WGS sequence"/>
</dbReference>
<dbReference type="InterPro" id="IPR006283">
    <property type="entry name" value="ThiL-like"/>
</dbReference>
<dbReference type="GO" id="GO:0000287">
    <property type="term" value="F:magnesium ion binding"/>
    <property type="evidence" value="ECO:0007669"/>
    <property type="project" value="UniProtKB-UniRule"/>
</dbReference>
<protein>
    <recommendedName>
        <fullName evidence="2">Thiamine-monophosphate kinase</fullName>
        <shortName evidence="2">TMP kinase</shortName>
        <shortName evidence="2">Thiamine-phosphate kinase</shortName>
        <ecNumber evidence="2">2.7.4.16</ecNumber>
    </recommendedName>
</protein>
<comment type="catalytic activity">
    <reaction evidence="2">
        <text>thiamine phosphate + ATP = thiamine diphosphate + ADP</text>
        <dbReference type="Rhea" id="RHEA:15913"/>
        <dbReference type="ChEBI" id="CHEBI:30616"/>
        <dbReference type="ChEBI" id="CHEBI:37575"/>
        <dbReference type="ChEBI" id="CHEBI:58937"/>
        <dbReference type="ChEBI" id="CHEBI:456216"/>
        <dbReference type="EC" id="2.7.4.16"/>
    </reaction>
</comment>
<keyword evidence="2" id="KW-0547">Nucleotide-binding</keyword>
<evidence type="ECO:0000256" key="2">
    <source>
        <dbReference type="HAMAP-Rule" id="MF_02128"/>
    </source>
</evidence>
<dbReference type="Gene3D" id="3.30.1330.10">
    <property type="entry name" value="PurM-like, N-terminal domain"/>
    <property type="match status" value="1"/>
</dbReference>
<feature type="binding site" evidence="2">
    <location>
        <position position="121"/>
    </location>
    <ligand>
        <name>Mg(2+)</name>
        <dbReference type="ChEBI" id="CHEBI:18420"/>
        <label>1</label>
    </ligand>
</feature>
<dbReference type="PANTHER" id="PTHR30270">
    <property type="entry name" value="THIAMINE-MONOPHOSPHATE KINASE"/>
    <property type="match status" value="1"/>
</dbReference>
<feature type="binding site" evidence="2">
    <location>
        <position position="209"/>
    </location>
    <ligand>
        <name>Mg(2+)</name>
        <dbReference type="ChEBI" id="CHEBI:18420"/>
        <label>3</label>
    </ligand>
</feature>
<dbReference type="PIRSF" id="PIRSF005303">
    <property type="entry name" value="Thiam_monoph_kin"/>
    <property type="match status" value="1"/>
</dbReference>
<dbReference type="SUPFAM" id="SSF56042">
    <property type="entry name" value="PurM C-terminal domain-like"/>
    <property type="match status" value="1"/>
</dbReference>
<feature type="binding site" evidence="2">
    <location>
        <position position="73"/>
    </location>
    <ligand>
        <name>Mg(2+)</name>
        <dbReference type="ChEBI" id="CHEBI:18420"/>
        <label>3</label>
    </ligand>
</feature>
<comment type="caution">
    <text evidence="4">The sequence shown here is derived from an EMBL/GenBank/DDBJ whole genome shotgun (WGS) entry which is preliminary data.</text>
</comment>
<dbReference type="PANTHER" id="PTHR30270:SF0">
    <property type="entry name" value="THIAMINE-MONOPHOSPHATE KINASE"/>
    <property type="match status" value="1"/>
</dbReference>
<feature type="binding site" evidence="2">
    <location>
        <position position="257"/>
    </location>
    <ligand>
        <name>substrate</name>
    </ligand>
</feature>
<accession>A0A917C4U4</accession>
<dbReference type="GO" id="GO:0009228">
    <property type="term" value="P:thiamine biosynthetic process"/>
    <property type="evidence" value="ECO:0007669"/>
    <property type="project" value="UniProtKB-KW"/>
</dbReference>
<keyword evidence="2" id="KW-0808">Transferase</keyword>
<comment type="function">
    <text evidence="2">Catalyzes the ATP-dependent phosphorylation of thiamine-monophosphate (TMP) to form thiamine-pyrophosphate (TPP), the active form of vitamin B1.</text>
</comment>
<feature type="binding site" evidence="2">
    <location>
        <position position="44"/>
    </location>
    <ligand>
        <name>Mg(2+)</name>
        <dbReference type="ChEBI" id="CHEBI:18420"/>
        <label>1</label>
    </ligand>
</feature>
<feature type="binding site" evidence="2">
    <location>
        <position position="52"/>
    </location>
    <ligand>
        <name>substrate</name>
    </ligand>
</feature>
<evidence type="ECO:0000259" key="3">
    <source>
        <dbReference type="Pfam" id="PF00586"/>
    </source>
</evidence>
<organism evidence="4 5">
    <name type="scientific">Terasakiella brassicae</name>
    <dbReference type="NCBI Taxonomy" id="1634917"/>
    <lineage>
        <taxon>Bacteria</taxon>
        <taxon>Pseudomonadati</taxon>
        <taxon>Pseudomonadota</taxon>
        <taxon>Alphaproteobacteria</taxon>
        <taxon>Rhodospirillales</taxon>
        <taxon>Terasakiellaceae</taxon>
        <taxon>Terasakiella</taxon>
    </lineage>
</organism>
<dbReference type="InterPro" id="IPR016188">
    <property type="entry name" value="PurM-like_N"/>
</dbReference>
<dbReference type="RefSeq" id="WP_188666011.1">
    <property type="nucleotide sequence ID" value="NZ_BMHV01000020.1"/>
</dbReference>
<dbReference type="GO" id="GO:0009030">
    <property type="term" value="F:thiamine-phosphate kinase activity"/>
    <property type="evidence" value="ECO:0007669"/>
    <property type="project" value="UniProtKB-UniRule"/>
</dbReference>
<feature type="binding site" evidence="2">
    <location>
        <position position="45"/>
    </location>
    <ligand>
        <name>Mg(2+)</name>
        <dbReference type="ChEBI" id="CHEBI:18420"/>
        <label>1</label>
    </ligand>
</feature>
<keyword evidence="2 4" id="KW-0418">Kinase</keyword>
<dbReference type="CDD" id="cd02194">
    <property type="entry name" value="ThiL"/>
    <property type="match status" value="1"/>
</dbReference>
<dbReference type="EMBL" id="BMHV01000020">
    <property type="protein sequence ID" value="GGF70825.1"/>
    <property type="molecule type" value="Genomic_DNA"/>
</dbReference>
<keyword evidence="2" id="KW-0479">Metal-binding</keyword>
<keyword evidence="2" id="KW-0067">ATP-binding</keyword>
<comment type="miscellaneous">
    <text evidence="2">Reaction mechanism of ThiL seems to utilize a direct, inline transfer of the gamma-phosphate of ATP to TMP rather than a phosphorylated enzyme intermediate.</text>
</comment>
<feature type="binding site" evidence="2">
    <location>
        <position position="147"/>
    </location>
    <ligand>
        <name>ATP</name>
        <dbReference type="ChEBI" id="CHEBI:30616"/>
    </ligand>
</feature>
<feature type="domain" description="PurM-like N-terminal" evidence="3">
    <location>
        <begin position="27"/>
        <end position="139"/>
    </location>
</feature>
<feature type="binding site" evidence="2">
    <location>
        <position position="211"/>
    </location>
    <ligand>
        <name>ATP</name>
        <dbReference type="ChEBI" id="CHEBI:30616"/>
    </ligand>
</feature>
<reference evidence="4" key="1">
    <citation type="journal article" date="2014" name="Int. J. Syst. Evol. Microbiol.">
        <title>Complete genome sequence of Corynebacterium casei LMG S-19264T (=DSM 44701T), isolated from a smear-ripened cheese.</title>
        <authorList>
            <consortium name="US DOE Joint Genome Institute (JGI-PGF)"/>
            <person name="Walter F."/>
            <person name="Albersmeier A."/>
            <person name="Kalinowski J."/>
            <person name="Ruckert C."/>
        </authorList>
    </citation>
    <scope>NUCLEOTIDE SEQUENCE</scope>
    <source>
        <strain evidence="4">CGMCC 1.15254</strain>
    </source>
</reference>
<evidence type="ECO:0000313" key="5">
    <source>
        <dbReference type="Proteomes" id="UP000632498"/>
    </source>
</evidence>
<feature type="binding site" evidence="2">
    <location>
        <position position="73"/>
    </location>
    <ligand>
        <name>Mg(2+)</name>
        <dbReference type="ChEBI" id="CHEBI:18420"/>
        <label>2</label>
    </ligand>
</feature>